<evidence type="ECO:0000313" key="1">
    <source>
        <dbReference type="EMBL" id="CAB4591644.1"/>
    </source>
</evidence>
<dbReference type="Gene3D" id="3.20.20.70">
    <property type="entry name" value="Aldolase class I"/>
    <property type="match status" value="1"/>
</dbReference>
<dbReference type="EMBL" id="CAEZUL010000011">
    <property type="protein sequence ID" value="CAB4591644.1"/>
    <property type="molecule type" value="Genomic_DNA"/>
</dbReference>
<reference evidence="1" key="1">
    <citation type="submission" date="2020-05" db="EMBL/GenBank/DDBJ databases">
        <authorList>
            <person name="Chiriac C."/>
            <person name="Salcher M."/>
            <person name="Ghai R."/>
            <person name="Kavagutti S V."/>
        </authorList>
    </citation>
    <scope>NUCLEOTIDE SEQUENCE</scope>
</reference>
<dbReference type="SUPFAM" id="SSF51366">
    <property type="entry name" value="Ribulose-phoshate binding barrel"/>
    <property type="match status" value="1"/>
</dbReference>
<dbReference type="InterPro" id="IPR050064">
    <property type="entry name" value="IGPS_HisA/HisF"/>
</dbReference>
<dbReference type="GO" id="GO:0000107">
    <property type="term" value="F:imidazoleglycerol-phosphate synthase activity"/>
    <property type="evidence" value="ECO:0007669"/>
    <property type="project" value="TreeGrafter"/>
</dbReference>
<dbReference type="GO" id="GO:0000105">
    <property type="term" value="P:L-histidine biosynthetic process"/>
    <property type="evidence" value="ECO:0007669"/>
    <property type="project" value="InterPro"/>
</dbReference>
<gene>
    <name evidence="1" type="ORF">UFOPK1808_00188</name>
</gene>
<organism evidence="1">
    <name type="scientific">freshwater metagenome</name>
    <dbReference type="NCBI Taxonomy" id="449393"/>
    <lineage>
        <taxon>unclassified sequences</taxon>
        <taxon>metagenomes</taxon>
        <taxon>ecological metagenomes</taxon>
    </lineage>
</organism>
<name>A0A6J6FXE8_9ZZZZ</name>
<sequence length="64" mass="6374">MSDAVGVPVIASGGVGALSHLSDGIIDGGATGVLAASIFHFGEFTIADAKSDMTHHGIRVRPVS</sequence>
<proteinExistence type="predicted"/>
<dbReference type="InterPro" id="IPR006062">
    <property type="entry name" value="His_biosynth"/>
</dbReference>
<dbReference type="InterPro" id="IPR013785">
    <property type="entry name" value="Aldolase_TIM"/>
</dbReference>
<dbReference type="InterPro" id="IPR011060">
    <property type="entry name" value="RibuloseP-bd_barrel"/>
</dbReference>
<accession>A0A6J6FXE8</accession>
<dbReference type="PANTHER" id="PTHR21235:SF2">
    <property type="entry name" value="IMIDAZOLE GLYCEROL PHOSPHATE SYNTHASE HISHF"/>
    <property type="match status" value="1"/>
</dbReference>
<dbReference type="AlphaFoldDB" id="A0A6J6FXE8"/>
<dbReference type="PANTHER" id="PTHR21235">
    <property type="entry name" value="IMIDAZOLE GLYCEROL PHOSPHATE SYNTHASE SUBUNIT HISF/H IGP SYNTHASE SUBUNIT HISF/H"/>
    <property type="match status" value="1"/>
</dbReference>
<protein>
    <submittedName>
        <fullName evidence="1">Unannotated protein</fullName>
    </submittedName>
</protein>
<dbReference type="Pfam" id="PF00977">
    <property type="entry name" value="His_biosynth"/>
    <property type="match status" value="1"/>
</dbReference>